<protein>
    <submittedName>
        <fullName evidence="1">Uncharacterized protein</fullName>
    </submittedName>
</protein>
<name>A0A2C9WLC9_MANES</name>
<organism evidence="1">
    <name type="scientific">Manihot esculenta</name>
    <name type="common">Cassava</name>
    <name type="synonym">Jatropha manihot</name>
    <dbReference type="NCBI Taxonomy" id="3983"/>
    <lineage>
        <taxon>Eukaryota</taxon>
        <taxon>Viridiplantae</taxon>
        <taxon>Streptophyta</taxon>
        <taxon>Embryophyta</taxon>
        <taxon>Tracheophyta</taxon>
        <taxon>Spermatophyta</taxon>
        <taxon>Magnoliopsida</taxon>
        <taxon>eudicotyledons</taxon>
        <taxon>Gunneridae</taxon>
        <taxon>Pentapetalae</taxon>
        <taxon>rosids</taxon>
        <taxon>fabids</taxon>
        <taxon>Malpighiales</taxon>
        <taxon>Euphorbiaceae</taxon>
        <taxon>Crotonoideae</taxon>
        <taxon>Manihoteae</taxon>
        <taxon>Manihot</taxon>
    </lineage>
</organism>
<evidence type="ECO:0000313" key="1">
    <source>
        <dbReference type="EMBL" id="OAY61132.1"/>
    </source>
</evidence>
<gene>
    <name evidence="1" type="ORF">MANES_01G166200</name>
</gene>
<reference evidence="1" key="1">
    <citation type="submission" date="2016-02" db="EMBL/GenBank/DDBJ databases">
        <title>WGS assembly of Manihot esculenta.</title>
        <authorList>
            <person name="Bredeson J.V."/>
            <person name="Prochnik S.E."/>
            <person name="Lyons J.B."/>
            <person name="Schmutz J."/>
            <person name="Grimwood J."/>
            <person name="Vrebalov J."/>
            <person name="Bart R.S."/>
            <person name="Amuge T."/>
            <person name="Ferguson M.E."/>
            <person name="Green R."/>
            <person name="Putnam N."/>
            <person name="Stites J."/>
            <person name="Rounsley S."/>
            <person name="Rokhsar D.S."/>
        </authorList>
    </citation>
    <scope>NUCLEOTIDE SEQUENCE [LARGE SCALE GENOMIC DNA]</scope>
    <source>
        <tissue evidence="1">Leaf</tissue>
    </source>
</reference>
<proteinExistence type="predicted"/>
<accession>A0A2C9WLC9</accession>
<sequence>MRSKSPLYQTNCVEKFKFLFDQFLSLLAFSMIPSHKMT</sequence>
<dbReference type="EMBL" id="CM004387">
    <property type="protein sequence ID" value="OAY61132.1"/>
    <property type="molecule type" value="Genomic_DNA"/>
</dbReference>
<dbReference type="AlphaFoldDB" id="A0A2C9WLC9"/>